<dbReference type="EMBL" id="LUEZ02000010">
    <property type="protein sequence ID" value="RDB29079.1"/>
    <property type="molecule type" value="Genomic_DNA"/>
</dbReference>
<evidence type="ECO:0000313" key="2">
    <source>
        <dbReference type="EMBL" id="RDB29079.1"/>
    </source>
</evidence>
<feature type="compositionally biased region" description="Low complexity" evidence="1">
    <location>
        <begin position="1"/>
        <end position="22"/>
    </location>
</feature>
<protein>
    <submittedName>
        <fullName evidence="2">Uncharacterized protein</fullName>
    </submittedName>
</protein>
<reference evidence="2" key="1">
    <citation type="submission" date="2018-04" db="EMBL/GenBank/DDBJ databases">
        <title>Whole genome sequencing of Hypsizygus marmoreus.</title>
        <authorList>
            <person name="Choi I.-G."/>
            <person name="Min B."/>
            <person name="Kim J.-G."/>
            <person name="Kim S."/>
            <person name="Oh Y.-L."/>
            <person name="Kong W.-S."/>
            <person name="Park H."/>
            <person name="Jeong J."/>
            <person name="Song E.-S."/>
        </authorList>
    </citation>
    <scope>NUCLEOTIDE SEQUENCE [LARGE SCALE GENOMIC DNA]</scope>
    <source>
        <strain evidence="2">51987-8</strain>
    </source>
</reference>
<feature type="compositionally biased region" description="Polar residues" evidence="1">
    <location>
        <begin position="236"/>
        <end position="250"/>
    </location>
</feature>
<keyword evidence="3" id="KW-1185">Reference proteome</keyword>
<feature type="region of interest" description="Disordered" evidence="1">
    <location>
        <begin position="1"/>
        <end position="27"/>
    </location>
</feature>
<feature type="compositionally biased region" description="Basic residues" evidence="1">
    <location>
        <begin position="130"/>
        <end position="143"/>
    </location>
</feature>
<name>A0A369K373_HYPMA</name>
<accession>A0A369K373</accession>
<evidence type="ECO:0000313" key="3">
    <source>
        <dbReference type="Proteomes" id="UP000076154"/>
    </source>
</evidence>
<proteinExistence type="predicted"/>
<dbReference type="Proteomes" id="UP000076154">
    <property type="component" value="Unassembled WGS sequence"/>
</dbReference>
<feature type="region of interest" description="Disordered" evidence="1">
    <location>
        <begin position="98"/>
        <end position="250"/>
    </location>
</feature>
<gene>
    <name evidence="2" type="ORF">Hypma_015228</name>
</gene>
<sequence length="250" mass="27460">MNSVSSPPHSASAESSSASQSSRNPDELKQLVASALNVLEQTPPPSLREILGAYRSKGDGDRDMLLAMLNAKTAEDQRLASVAALQRSVLEVYQGAPHQDIQPQLQPRMNGTHHYPTPSFTQSPHLCDKKSRRQHHPQHHHHLPSGSRSPPRVHHHANLPSISMRDGPMSHSDHIPRKRHRSSISPHSPRSFYEPHPTQHTSQHEHLPPSPYSSSGRSDSAEYSPRSRASMAIGSLLSSGPSQEANGDDP</sequence>
<organism evidence="2 3">
    <name type="scientific">Hypsizygus marmoreus</name>
    <name type="common">White beech mushroom</name>
    <name type="synonym">Agaricus marmoreus</name>
    <dbReference type="NCBI Taxonomy" id="39966"/>
    <lineage>
        <taxon>Eukaryota</taxon>
        <taxon>Fungi</taxon>
        <taxon>Dikarya</taxon>
        <taxon>Basidiomycota</taxon>
        <taxon>Agaricomycotina</taxon>
        <taxon>Agaricomycetes</taxon>
        <taxon>Agaricomycetidae</taxon>
        <taxon>Agaricales</taxon>
        <taxon>Tricholomatineae</taxon>
        <taxon>Lyophyllaceae</taxon>
        <taxon>Hypsizygus</taxon>
    </lineage>
</organism>
<evidence type="ECO:0000256" key="1">
    <source>
        <dbReference type="SAM" id="MobiDB-lite"/>
    </source>
</evidence>
<dbReference type="AlphaFoldDB" id="A0A369K373"/>
<dbReference type="InParanoid" id="A0A369K373"/>
<comment type="caution">
    <text evidence="2">The sequence shown here is derived from an EMBL/GenBank/DDBJ whole genome shotgun (WGS) entry which is preliminary data.</text>
</comment>
<dbReference type="OrthoDB" id="2537258at2759"/>